<dbReference type="SUPFAM" id="SSF55073">
    <property type="entry name" value="Nucleotide cyclase"/>
    <property type="match status" value="1"/>
</dbReference>
<protein>
    <submittedName>
        <fullName evidence="3">EAL domain-containing protein</fullName>
    </submittedName>
</protein>
<proteinExistence type="predicted"/>
<dbReference type="InterPro" id="IPR000160">
    <property type="entry name" value="GGDEF_dom"/>
</dbReference>
<dbReference type="PROSITE" id="PS50887">
    <property type="entry name" value="GGDEF"/>
    <property type="match status" value="1"/>
</dbReference>
<dbReference type="Gene3D" id="3.30.70.270">
    <property type="match status" value="1"/>
</dbReference>
<comment type="caution">
    <text evidence="3">The sequence shown here is derived from an EMBL/GenBank/DDBJ whole genome shotgun (WGS) entry which is preliminary data.</text>
</comment>
<dbReference type="RefSeq" id="WP_201427376.1">
    <property type="nucleotide sequence ID" value="NZ_JAEQMG010000061.1"/>
</dbReference>
<dbReference type="SMART" id="SM00052">
    <property type="entry name" value="EAL"/>
    <property type="match status" value="1"/>
</dbReference>
<accession>A0A934TZK1</accession>
<dbReference type="EMBL" id="JAEQMG010000061">
    <property type="protein sequence ID" value="MBK6088481.1"/>
    <property type="molecule type" value="Genomic_DNA"/>
</dbReference>
<dbReference type="SMART" id="SM00267">
    <property type="entry name" value="GGDEF"/>
    <property type="match status" value="1"/>
</dbReference>
<name>A0A934TZK1_9FIRM</name>
<reference evidence="3" key="1">
    <citation type="submission" date="2021-01" db="EMBL/GenBank/DDBJ databases">
        <title>Genome public.</title>
        <authorList>
            <person name="Liu C."/>
            <person name="Sun Q."/>
        </authorList>
    </citation>
    <scope>NUCLEOTIDE SEQUENCE</scope>
    <source>
        <strain evidence="3">M6</strain>
    </source>
</reference>
<dbReference type="InterPro" id="IPR035919">
    <property type="entry name" value="EAL_sf"/>
</dbReference>
<feature type="domain" description="GGDEF" evidence="2">
    <location>
        <begin position="187"/>
        <end position="314"/>
    </location>
</feature>
<dbReference type="PANTHER" id="PTHR33121">
    <property type="entry name" value="CYCLIC DI-GMP PHOSPHODIESTERASE PDEF"/>
    <property type="match status" value="1"/>
</dbReference>
<dbReference type="InterPro" id="IPR043128">
    <property type="entry name" value="Rev_trsase/Diguanyl_cyclase"/>
</dbReference>
<dbReference type="Pfam" id="PF00563">
    <property type="entry name" value="EAL"/>
    <property type="match status" value="1"/>
</dbReference>
<dbReference type="AlphaFoldDB" id="A0A934TZK1"/>
<evidence type="ECO:0000313" key="3">
    <source>
        <dbReference type="EMBL" id="MBK6088481.1"/>
    </source>
</evidence>
<evidence type="ECO:0000313" key="4">
    <source>
        <dbReference type="Proteomes" id="UP000633365"/>
    </source>
</evidence>
<dbReference type="Proteomes" id="UP000633365">
    <property type="component" value="Unassembled WGS sequence"/>
</dbReference>
<dbReference type="CDD" id="cd01948">
    <property type="entry name" value="EAL"/>
    <property type="match status" value="1"/>
</dbReference>
<dbReference type="InterPro" id="IPR013655">
    <property type="entry name" value="PAS_fold_3"/>
</dbReference>
<dbReference type="PROSITE" id="PS50883">
    <property type="entry name" value="EAL"/>
    <property type="match status" value="1"/>
</dbReference>
<gene>
    <name evidence="3" type="ORF">JKK62_07400</name>
</gene>
<dbReference type="InterPro" id="IPR050706">
    <property type="entry name" value="Cyclic-di-GMP_PDE-like"/>
</dbReference>
<dbReference type="NCBIfam" id="TIGR00254">
    <property type="entry name" value="GGDEF"/>
    <property type="match status" value="1"/>
</dbReference>
<dbReference type="Gene3D" id="3.20.20.450">
    <property type="entry name" value="EAL domain"/>
    <property type="match status" value="1"/>
</dbReference>
<dbReference type="SUPFAM" id="SSF141868">
    <property type="entry name" value="EAL domain-like"/>
    <property type="match status" value="1"/>
</dbReference>
<keyword evidence="4" id="KW-1185">Reference proteome</keyword>
<dbReference type="InterPro" id="IPR029787">
    <property type="entry name" value="Nucleotide_cyclase"/>
</dbReference>
<evidence type="ECO:0000259" key="1">
    <source>
        <dbReference type="PROSITE" id="PS50883"/>
    </source>
</evidence>
<dbReference type="InterPro" id="IPR001633">
    <property type="entry name" value="EAL_dom"/>
</dbReference>
<dbReference type="Gene3D" id="3.30.450.20">
    <property type="entry name" value="PAS domain"/>
    <property type="match status" value="1"/>
</dbReference>
<dbReference type="PANTHER" id="PTHR33121:SF70">
    <property type="entry name" value="SIGNALING PROTEIN YKOW"/>
    <property type="match status" value="1"/>
</dbReference>
<dbReference type="Pfam" id="PF00990">
    <property type="entry name" value="GGDEF"/>
    <property type="match status" value="1"/>
</dbReference>
<organism evidence="3 4">
    <name type="scientific">Ruminococcus difficilis</name>
    <dbReference type="NCBI Taxonomy" id="2763069"/>
    <lineage>
        <taxon>Bacteria</taxon>
        <taxon>Bacillati</taxon>
        <taxon>Bacillota</taxon>
        <taxon>Clostridia</taxon>
        <taxon>Eubacteriales</taxon>
        <taxon>Oscillospiraceae</taxon>
        <taxon>Ruminococcus</taxon>
    </lineage>
</organism>
<evidence type="ECO:0000259" key="2">
    <source>
        <dbReference type="PROSITE" id="PS50887"/>
    </source>
</evidence>
<dbReference type="GO" id="GO:0071111">
    <property type="term" value="F:cyclic-guanylate-specific phosphodiesterase activity"/>
    <property type="evidence" value="ECO:0007669"/>
    <property type="project" value="InterPro"/>
</dbReference>
<dbReference type="Pfam" id="PF08447">
    <property type="entry name" value="PAS_3"/>
    <property type="match status" value="1"/>
</dbReference>
<sequence>MDTGFFDLLKHVRQPETIVRFLDNSSYDELLEIDVKQQTFKSVFHVSKKYAMPLTKGSYREVFIGMSEELIHPEERERFVELMNPETILYRLSGSEIPGLCCEEYRFRLIVGNWHWVEMVLIAGEEYGLEPDVIRMYIFDCQSRKIRELGLTDTAVYADNNRNEMTGLLKKRAFVKDVQQRIKNTDTEWCLVSIDIDNFKLFNEWYGHSEGDLLMIQIGATLLEAGERTGGTAGYFGQDDFCLLIPYDMELIGHIYEDISALIGSRGNSSSFLPAFGICIVKREYELMDMLDRALLAAQVAKEGYHSRIRVFEKGMYSRTNAEYRVLTDFSRALKQHEIVFYLQPQCRASSGKIVGAEALARWIKPDGTVIPPDTFIPVLEKRGLISDLDLYIWDDVCRWQHEWIKSGHTPLPVSVNVSVSDILHTDLPAIFENLIKKYELERNLLKIEITESSYITNTALVMETVRSLREKGFTVLMDDFGSGSSTLNMLKNLNIDVIKLDAQFLNMNESNEEKSIQILESVTNMTKTIGVPIIVEGVETKEQKDFLIDMGCRYIQGYYFYRPLPITDFEILIDDPDKIDTSGISFKANQQFRLRELLDNNIYSDTMLNNILGPCALYSWHGDDVDIVRYNEQFYEAVDVPDFSERLVCIQRFLPKADIPRMTELLRLAQRDRLNGSKGLLHFYKTDGTLSTFHMHFYYLHSEGEEKIFYGSVRNITKLSNLEKQMSLLSHISTDTVLFLSRTSGGDIRFTVLFNGLENIIGISAHELETELNGENFIDRIGSENDLSVYKEVLEHIQKTEPFSTKVCIRNANGDHVTLNAVGNYIPDETNTMDYIIILSKPTEEEKQPVGSSEA</sequence>
<feature type="domain" description="EAL" evidence="1">
    <location>
        <begin position="323"/>
        <end position="578"/>
    </location>
</feature>